<gene>
    <name evidence="2" type="primary">LOC117144792</name>
</gene>
<proteinExistence type="predicted"/>
<protein>
    <submittedName>
        <fullName evidence="2">Uncharacterized protein LOC117144792</fullName>
    </submittedName>
</protein>
<evidence type="ECO:0000313" key="2">
    <source>
        <dbReference type="RefSeq" id="XP_033166058.1"/>
    </source>
</evidence>
<dbReference type="Proteomes" id="UP000515162">
    <property type="component" value="Chromosome 2L"/>
</dbReference>
<dbReference type="GeneID" id="117144792"/>
<reference evidence="2" key="1">
    <citation type="submission" date="2025-08" db="UniProtKB">
        <authorList>
            <consortium name="RefSeq"/>
        </authorList>
    </citation>
    <scope>IDENTIFICATION</scope>
    <source>
        <strain evidence="2">Mau12</strain>
        <tissue evidence="2">Whole Body</tissue>
    </source>
</reference>
<accession>A0A6P8KB92</accession>
<organism evidence="1 2">
    <name type="scientific">Drosophila mauritiana</name>
    <name type="common">Fruit fly</name>
    <dbReference type="NCBI Taxonomy" id="7226"/>
    <lineage>
        <taxon>Eukaryota</taxon>
        <taxon>Metazoa</taxon>
        <taxon>Ecdysozoa</taxon>
        <taxon>Arthropoda</taxon>
        <taxon>Hexapoda</taxon>
        <taxon>Insecta</taxon>
        <taxon>Pterygota</taxon>
        <taxon>Neoptera</taxon>
        <taxon>Endopterygota</taxon>
        <taxon>Diptera</taxon>
        <taxon>Brachycera</taxon>
        <taxon>Muscomorpha</taxon>
        <taxon>Ephydroidea</taxon>
        <taxon>Drosophilidae</taxon>
        <taxon>Drosophila</taxon>
        <taxon>Sophophora</taxon>
    </lineage>
</organism>
<keyword evidence="1" id="KW-1185">Reference proteome</keyword>
<sequence length="190" mass="22171">MEKNLWNTLQEVEQVEVAFKQTLRNITDIQNRYKTVSALKSKASKRQESFEAEIQGAITTSNPAKKRVVKKSKISMGKKRRVMKSKALVRTNQRSLLPKSIPNLRSEAILQVEEPIVCLETNCVYEIHKTTTHLVARKPYGALIRRLYRSARRKRMYDQELDQEQDEEQELYPDLECYHCCCSACCIECR</sequence>
<dbReference type="RefSeq" id="XP_033166058.1">
    <property type="nucleotide sequence ID" value="XM_033310167.1"/>
</dbReference>
<dbReference type="AlphaFoldDB" id="A0A6P8KB92"/>
<evidence type="ECO:0000313" key="1">
    <source>
        <dbReference type="Proteomes" id="UP000515162"/>
    </source>
</evidence>
<name>A0A6P8KB92_DROMA</name>